<dbReference type="GO" id="GO:0051213">
    <property type="term" value="F:dioxygenase activity"/>
    <property type="evidence" value="ECO:0007669"/>
    <property type="project" value="UniProtKB-KW"/>
</dbReference>
<evidence type="ECO:0000313" key="2">
    <source>
        <dbReference type="EMBL" id="MZR29307.1"/>
    </source>
</evidence>
<evidence type="ECO:0000256" key="1">
    <source>
        <dbReference type="SAM" id="MobiDB-lite"/>
    </source>
</evidence>
<proteinExistence type="predicted"/>
<dbReference type="RefSeq" id="WP_161313787.1">
    <property type="nucleotide sequence ID" value="NZ_WTUW01000001.1"/>
</dbReference>
<dbReference type="InterPro" id="IPR011051">
    <property type="entry name" value="RmlC_Cupin_sf"/>
</dbReference>
<name>A0A6L8W502_9PROT</name>
<keyword evidence="2" id="KW-0560">Oxidoreductase</keyword>
<feature type="region of interest" description="Disordered" evidence="1">
    <location>
        <begin position="1"/>
        <end position="24"/>
    </location>
</feature>
<comment type="caution">
    <text evidence="2">The sequence shown here is derived from an EMBL/GenBank/DDBJ whole genome shotgun (WGS) entry which is preliminary data.</text>
</comment>
<evidence type="ECO:0000313" key="3">
    <source>
        <dbReference type="Proteomes" id="UP000476030"/>
    </source>
</evidence>
<gene>
    <name evidence="2" type="ORF">GQE98_01535</name>
</gene>
<protein>
    <submittedName>
        <fullName evidence="2">Cysteine dioxygenase</fullName>
    </submittedName>
</protein>
<accession>A0A6L8W502</accession>
<dbReference type="Gene3D" id="2.60.120.10">
    <property type="entry name" value="Jelly Rolls"/>
    <property type="match status" value="1"/>
</dbReference>
<keyword evidence="2" id="KW-0223">Dioxygenase</keyword>
<keyword evidence="3" id="KW-1185">Reference proteome</keyword>
<dbReference type="AlphaFoldDB" id="A0A6L8W502"/>
<organism evidence="2 3">
    <name type="scientific">Sneathiella litorea</name>
    <dbReference type="NCBI Taxonomy" id="2606216"/>
    <lineage>
        <taxon>Bacteria</taxon>
        <taxon>Pseudomonadati</taxon>
        <taxon>Pseudomonadota</taxon>
        <taxon>Alphaproteobacteria</taxon>
        <taxon>Sneathiellales</taxon>
        <taxon>Sneathiellaceae</taxon>
        <taxon>Sneathiella</taxon>
    </lineage>
</organism>
<dbReference type="Proteomes" id="UP000476030">
    <property type="component" value="Unassembled WGS sequence"/>
</dbReference>
<dbReference type="InterPro" id="IPR014710">
    <property type="entry name" value="RmlC-like_jellyroll"/>
</dbReference>
<reference evidence="2 3" key="1">
    <citation type="submission" date="2019-12" db="EMBL/GenBank/DDBJ databases">
        <title>Snethiella sp. nov. sp. isolated from sea sand.</title>
        <authorList>
            <person name="Kim J."/>
            <person name="Jeong S.E."/>
            <person name="Jung H.S."/>
            <person name="Jeon C.O."/>
        </authorList>
    </citation>
    <scope>NUCLEOTIDE SEQUENCE [LARGE SCALE GENOMIC DNA]</scope>
    <source>
        <strain evidence="2 3">DP05</strain>
    </source>
</reference>
<dbReference type="EMBL" id="WTUW01000001">
    <property type="protein sequence ID" value="MZR29307.1"/>
    <property type="molecule type" value="Genomic_DNA"/>
</dbReference>
<dbReference type="SUPFAM" id="SSF51182">
    <property type="entry name" value="RmlC-like cupins"/>
    <property type="match status" value="1"/>
</dbReference>
<sequence>MASEDRQKAISETIHRIREKASGQEVTRDTLDNIREELITLARRKDLFSIENFPPPGADSKRRSCLYRLSEDQDHGFALYLNVASGSVNAPPHDHTTWAVIVGIEGQEENRFYKKVPGGVEQIASHVVEPGTGVTMLPDEIHTIHIEAEKPVLNFHMYGLGLEQLDGRNFWNDNTKEWKVFPAHTDIREARN</sequence>